<dbReference type="Proteomes" id="UP000794436">
    <property type="component" value="Unassembled WGS sequence"/>
</dbReference>
<dbReference type="Pfam" id="PF00149">
    <property type="entry name" value="Metallophos"/>
    <property type="match status" value="1"/>
</dbReference>
<dbReference type="PANTHER" id="PTHR45778">
    <property type="entry name" value="PURPLE ACID PHOSPHATASE-RELATED"/>
    <property type="match status" value="1"/>
</dbReference>
<proteinExistence type="inferred from homology"/>
<dbReference type="SUPFAM" id="SSF56300">
    <property type="entry name" value="Metallo-dependent phosphatases"/>
    <property type="match status" value="1"/>
</dbReference>
<dbReference type="AlphaFoldDB" id="A0A8K1CWD0"/>
<dbReference type="GO" id="GO:0005576">
    <property type="term" value="C:extracellular region"/>
    <property type="evidence" value="ECO:0007669"/>
    <property type="project" value="UniProtKB-SubCell"/>
</dbReference>
<dbReference type="InterPro" id="IPR015914">
    <property type="entry name" value="PAPs_N"/>
</dbReference>
<dbReference type="Pfam" id="PF14008">
    <property type="entry name" value="Metallophos_C"/>
    <property type="match status" value="1"/>
</dbReference>
<dbReference type="InterPro" id="IPR008963">
    <property type="entry name" value="Purple_acid_Pase-like_N"/>
</dbReference>
<evidence type="ECO:0000256" key="6">
    <source>
        <dbReference type="RuleBase" id="RU361203"/>
    </source>
</evidence>
<evidence type="ECO:0000259" key="8">
    <source>
        <dbReference type="Pfam" id="PF14008"/>
    </source>
</evidence>
<dbReference type="OrthoDB" id="45007at2759"/>
<comment type="similarity">
    <text evidence="6">Belongs to the metallophosphoesterase superfamily. Purple acid phosphatase family.</text>
</comment>
<feature type="domain" description="Purple acid phosphatase C-terminal" evidence="8">
    <location>
        <begin position="533"/>
        <end position="593"/>
    </location>
</feature>
<comment type="subunit">
    <text evidence="2">Homodimer.</text>
</comment>
<dbReference type="Pfam" id="PF16656">
    <property type="entry name" value="Pur_ac_phosph_N"/>
    <property type="match status" value="1"/>
</dbReference>
<organism evidence="10 11">
    <name type="scientific">Pythium oligandrum</name>
    <name type="common">Mycoparasitic fungus</name>
    <dbReference type="NCBI Taxonomy" id="41045"/>
    <lineage>
        <taxon>Eukaryota</taxon>
        <taxon>Sar</taxon>
        <taxon>Stramenopiles</taxon>
        <taxon>Oomycota</taxon>
        <taxon>Peronosporomycetes</taxon>
        <taxon>Pythiales</taxon>
        <taxon>Pythiaceae</taxon>
        <taxon>Pythium</taxon>
    </lineage>
</organism>
<dbReference type="InterPro" id="IPR004843">
    <property type="entry name" value="Calcineurin-like_PHP"/>
</dbReference>
<dbReference type="InterPro" id="IPR041792">
    <property type="entry name" value="MPP_PAP"/>
</dbReference>
<dbReference type="PANTHER" id="PTHR45778:SF7">
    <property type="entry name" value="PURPLE ACID PHOSPHATASE"/>
    <property type="match status" value="1"/>
</dbReference>
<evidence type="ECO:0000256" key="5">
    <source>
        <dbReference type="ARBA" id="ARBA00023180"/>
    </source>
</evidence>
<dbReference type="InterPro" id="IPR029052">
    <property type="entry name" value="Metallo-depent_PP-like"/>
</dbReference>
<dbReference type="Gene3D" id="2.60.40.380">
    <property type="entry name" value="Purple acid phosphatase-like, N-terminal"/>
    <property type="match status" value="1"/>
</dbReference>
<comment type="catalytic activity">
    <reaction evidence="6">
        <text>a phosphate monoester + H2O = an alcohol + phosphate</text>
        <dbReference type="Rhea" id="RHEA:15017"/>
        <dbReference type="ChEBI" id="CHEBI:15377"/>
        <dbReference type="ChEBI" id="CHEBI:30879"/>
        <dbReference type="ChEBI" id="CHEBI:43474"/>
        <dbReference type="ChEBI" id="CHEBI:67140"/>
        <dbReference type="EC" id="3.1.3.2"/>
    </reaction>
</comment>
<reference evidence="10" key="1">
    <citation type="submission" date="2019-03" db="EMBL/GenBank/DDBJ databases">
        <title>Long read genome sequence of the mycoparasitic Pythium oligandrum ATCC 38472 isolated from sugarbeet rhizosphere.</title>
        <authorList>
            <person name="Gaulin E."/>
        </authorList>
    </citation>
    <scope>NUCLEOTIDE SEQUENCE</scope>
    <source>
        <strain evidence="10">ATCC 38472_TT</strain>
    </source>
</reference>
<feature type="chain" id="PRO_5035486958" description="Purple acid phosphatase" evidence="6">
    <location>
        <begin position="17"/>
        <end position="600"/>
    </location>
</feature>
<keyword evidence="11" id="KW-1185">Reference proteome</keyword>
<protein>
    <recommendedName>
        <fullName evidence="6">Purple acid phosphatase</fullName>
        <ecNumber evidence="6">3.1.3.2</ecNumber>
    </recommendedName>
</protein>
<accession>A0A8K1CWD0</accession>
<evidence type="ECO:0000256" key="2">
    <source>
        <dbReference type="ARBA" id="ARBA00011738"/>
    </source>
</evidence>
<gene>
    <name evidence="10" type="ORF">Poli38472_001614</name>
</gene>
<dbReference type="EMBL" id="SPLM01000001">
    <property type="protein sequence ID" value="TMW69458.1"/>
    <property type="molecule type" value="Genomic_DNA"/>
</dbReference>
<evidence type="ECO:0000259" key="9">
    <source>
        <dbReference type="Pfam" id="PF16656"/>
    </source>
</evidence>
<dbReference type="GO" id="GO:0046872">
    <property type="term" value="F:metal ion binding"/>
    <property type="evidence" value="ECO:0007669"/>
    <property type="project" value="InterPro"/>
</dbReference>
<evidence type="ECO:0000313" key="11">
    <source>
        <dbReference type="Proteomes" id="UP000794436"/>
    </source>
</evidence>
<dbReference type="Gene3D" id="3.60.21.10">
    <property type="match status" value="1"/>
</dbReference>
<feature type="signal peptide" evidence="6">
    <location>
        <begin position="1"/>
        <end position="16"/>
    </location>
</feature>
<dbReference type="SUPFAM" id="SSF49363">
    <property type="entry name" value="Purple acid phosphatase, N-terminal domain"/>
    <property type="match status" value="1"/>
</dbReference>
<comment type="caution">
    <text evidence="10">The sequence shown here is derived from an EMBL/GenBank/DDBJ whole genome shotgun (WGS) entry which is preliminary data.</text>
</comment>
<dbReference type="InterPro" id="IPR025733">
    <property type="entry name" value="PAPs_C"/>
</dbReference>
<sequence length="600" mass="67027">MLATTLVLALCAGAAAQKLATEYAHEDALAFAATLTRHAPVWLADEGVLASPWDALEDSLRTVDDDDDDGDGDSSVVLTAYPPVINDGEDLVVSWSGVPSPHAKDFVALSCGPRMHSRDFLATVNVDPSTPSVRFPSLYMMRCNYSVVYFNYNPKVADVRALAELQIAMKESFNAPKQGHIALTSQKDEMAVMFNSASMKTPQVRYGTTPDALTNIASGTFTTYKASDMCEAPANITAQVWFRDPGYMHKVILKKLTLGTRYFYCFGNDEDGWSSVYSFKSRPDSSVQTAKFIAYADMGVESAPAATSTAVRSYQDVLNGYDDFLLHFGDISYARGHAHMWDEFFHIIEPYATRVPYMVSIGNHEYDYMTGGKAHDPSGAAGDDDRMNFHPGWANYGDDSSGECSVPMFHRWHAPENGHGIYWYSFDYGGVHVIQMSSEHNWMRGSEQYKWIENDLKNVDRSKTPWVVLTAHRMMYTTQLGEDADLNVSKYYRKEMEDLLWTYKVNLMLVGHQHSYERSCAVRDGKCTKDDVGPVHIIVGSAGAGLETRGFSKDIGEWSVAHVNDWGYLRVASTPSEMKIQFVLNRNGVVYDEVTLPLWK</sequence>
<feature type="domain" description="Purple acid phosphatase N-terminal" evidence="9">
    <location>
        <begin position="176"/>
        <end position="280"/>
    </location>
</feature>
<dbReference type="EC" id="3.1.3.2" evidence="6"/>
<feature type="domain" description="Calcineurin-like phosphoesterase" evidence="7">
    <location>
        <begin position="321"/>
        <end position="516"/>
    </location>
</feature>
<evidence type="ECO:0000256" key="3">
    <source>
        <dbReference type="ARBA" id="ARBA00022525"/>
    </source>
</evidence>
<keyword evidence="6" id="KW-0378">Hydrolase</keyword>
<dbReference type="GO" id="GO:0003993">
    <property type="term" value="F:acid phosphatase activity"/>
    <property type="evidence" value="ECO:0007669"/>
    <property type="project" value="UniProtKB-EC"/>
</dbReference>
<evidence type="ECO:0000313" key="10">
    <source>
        <dbReference type="EMBL" id="TMW69458.1"/>
    </source>
</evidence>
<keyword evidence="5" id="KW-0325">Glycoprotein</keyword>
<evidence type="ECO:0000256" key="4">
    <source>
        <dbReference type="ARBA" id="ARBA00022729"/>
    </source>
</evidence>
<evidence type="ECO:0000256" key="1">
    <source>
        <dbReference type="ARBA" id="ARBA00004613"/>
    </source>
</evidence>
<name>A0A8K1CWD0_PYTOL</name>
<evidence type="ECO:0000259" key="7">
    <source>
        <dbReference type="Pfam" id="PF00149"/>
    </source>
</evidence>
<keyword evidence="3" id="KW-0964">Secreted</keyword>
<comment type="subcellular location">
    <subcellularLocation>
        <location evidence="1">Secreted</location>
    </subcellularLocation>
</comment>
<keyword evidence="4 6" id="KW-0732">Signal</keyword>
<dbReference type="CDD" id="cd00839">
    <property type="entry name" value="MPP_PAPs"/>
    <property type="match status" value="1"/>
</dbReference>